<keyword evidence="10" id="KW-1185">Reference proteome</keyword>
<name>A0A9P5CN64_CRYP1</name>
<comment type="subcellular location">
    <subcellularLocation>
        <location evidence="1">Membrane</location>
        <topology evidence="1">Single-pass membrane protein</topology>
    </subcellularLocation>
</comment>
<dbReference type="GO" id="GO:0016020">
    <property type="term" value="C:membrane"/>
    <property type="evidence" value="ECO:0007669"/>
    <property type="project" value="UniProtKB-SubCell"/>
</dbReference>
<evidence type="ECO:0000313" key="9">
    <source>
        <dbReference type="EMBL" id="KAF3763982.1"/>
    </source>
</evidence>
<evidence type="ECO:0000313" key="10">
    <source>
        <dbReference type="Proteomes" id="UP000803844"/>
    </source>
</evidence>
<reference evidence="9" key="1">
    <citation type="journal article" date="2020" name="Phytopathology">
        <title>Genome sequence of the chestnut blight fungus Cryphonectria parasitica EP155: A fundamental resource for an archetypical invasive plant pathogen.</title>
        <authorList>
            <person name="Crouch J.A."/>
            <person name="Dawe A."/>
            <person name="Aerts A."/>
            <person name="Barry K."/>
            <person name="Churchill A.C.L."/>
            <person name="Grimwood J."/>
            <person name="Hillman B."/>
            <person name="Milgroom M.G."/>
            <person name="Pangilinan J."/>
            <person name="Smith M."/>
            <person name="Salamov A."/>
            <person name="Schmutz J."/>
            <person name="Yadav J."/>
            <person name="Grigoriev I.V."/>
            <person name="Nuss D."/>
        </authorList>
    </citation>
    <scope>NUCLEOTIDE SEQUENCE</scope>
    <source>
        <strain evidence="9">EP155</strain>
    </source>
</reference>
<dbReference type="PANTHER" id="PTHR33365:SF14">
    <property type="entry name" value="TAT PATHWAY SIGNAL SEQUENCE"/>
    <property type="match status" value="1"/>
</dbReference>
<dbReference type="Pfam" id="PF11807">
    <property type="entry name" value="UstYa"/>
    <property type="match status" value="1"/>
</dbReference>
<keyword evidence="6" id="KW-0472">Membrane</keyword>
<keyword evidence="5" id="KW-0843">Virulence</keyword>
<dbReference type="GO" id="GO:0016491">
    <property type="term" value="F:oxidoreductase activity"/>
    <property type="evidence" value="ECO:0007669"/>
    <property type="project" value="UniProtKB-KW"/>
</dbReference>
<comment type="similarity">
    <text evidence="8">Belongs to the ustYa family.</text>
</comment>
<keyword evidence="7" id="KW-0325">Glycoprotein</keyword>
<dbReference type="Proteomes" id="UP000803844">
    <property type="component" value="Unassembled WGS sequence"/>
</dbReference>
<evidence type="ECO:0000256" key="6">
    <source>
        <dbReference type="ARBA" id="ARBA00023136"/>
    </source>
</evidence>
<dbReference type="AlphaFoldDB" id="A0A9P5CN64"/>
<evidence type="ECO:0000256" key="2">
    <source>
        <dbReference type="ARBA" id="ARBA00022692"/>
    </source>
</evidence>
<feature type="non-terminal residue" evidence="9">
    <location>
        <position position="150"/>
    </location>
</feature>
<comment type="caution">
    <text evidence="9">The sequence shown here is derived from an EMBL/GenBank/DDBJ whole genome shotgun (WGS) entry which is preliminary data.</text>
</comment>
<dbReference type="GO" id="GO:0043386">
    <property type="term" value="P:mycotoxin biosynthetic process"/>
    <property type="evidence" value="ECO:0007669"/>
    <property type="project" value="InterPro"/>
</dbReference>
<sequence length="150" mass="17310">IYRLPPGPEVDAAWSRLAAADGIFPLSSDDVVRMGKDPAYTVKAPPSYGFPPEKDNMMGIEAFHQLHCLNALRKALITNYDYYWGSTYGFDPPITFSRHLNHCLDILRQHLMCHADLEAFTFMWREGQEKPYADFGIRKTCVDFNYLLEW</sequence>
<gene>
    <name evidence="9" type="ORF">M406DRAFT_223901</name>
</gene>
<evidence type="ECO:0000256" key="1">
    <source>
        <dbReference type="ARBA" id="ARBA00004167"/>
    </source>
</evidence>
<feature type="non-terminal residue" evidence="9">
    <location>
        <position position="1"/>
    </location>
</feature>
<dbReference type="OrthoDB" id="3687641at2759"/>
<dbReference type="EMBL" id="MU032349">
    <property type="protein sequence ID" value="KAF3763982.1"/>
    <property type="molecule type" value="Genomic_DNA"/>
</dbReference>
<evidence type="ECO:0008006" key="11">
    <source>
        <dbReference type="Google" id="ProtNLM"/>
    </source>
</evidence>
<protein>
    <recommendedName>
        <fullName evidence="11">Tat pathway signal sequence</fullName>
    </recommendedName>
</protein>
<keyword evidence="2" id="KW-0812">Transmembrane</keyword>
<dbReference type="RefSeq" id="XP_040774943.1">
    <property type="nucleotide sequence ID" value="XM_040915664.1"/>
</dbReference>
<evidence type="ECO:0000256" key="3">
    <source>
        <dbReference type="ARBA" id="ARBA00022989"/>
    </source>
</evidence>
<evidence type="ECO:0000256" key="5">
    <source>
        <dbReference type="ARBA" id="ARBA00023026"/>
    </source>
</evidence>
<accession>A0A9P5CN64</accession>
<keyword evidence="3" id="KW-1133">Transmembrane helix</keyword>
<dbReference type="PANTHER" id="PTHR33365">
    <property type="entry name" value="YALI0B05434P"/>
    <property type="match status" value="1"/>
</dbReference>
<keyword evidence="4" id="KW-0560">Oxidoreductase</keyword>
<dbReference type="GeneID" id="63832793"/>
<dbReference type="InterPro" id="IPR021765">
    <property type="entry name" value="UstYa-like"/>
</dbReference>
<proteinExistence type="inferred from homology"/>
<evidence type="ECO:0000256" key="8">
    <source>
        <dbReference type="ARBA" id="ARBA00035112"/>
    </source>
</evidence>
<organism evidence="9 10">
    <name type="scientific">Cryphonectria parasitica (strain ATCC 38755 / EP155)</name>
    <dbReference type="NCBI Taxonomy" id="660469"/>
    <lineage>
        <taxon>Eukaryota</taxon>
        <taxon>Fungi</taxon>
        <taxon>Dikarya</taxon>
        <taxon>Ascomycota</taxon>
        <taxon>Pezizomycotina</taxon>
        <taxon>Sordariomycetes</taxon>
        <taxon>Sordariomycetidae</taxon>
        <taxon>Diaporthales</taxon>
        <taxon>Cryphonectriaceae</taxon>
        <taxon>Cryphonectria-Endothia species complex</taxon>
        <taxon>Cryphonectria</taxon>
    </lineage>
</organism>
<evidence type="ECO:0000256" key="7">
    <source>
        <dbReference type="ARBA" id="ARBA00023180"/>
    </source>
</evidence>
<evidence type="ECO:0000256" key="4">
    <source>
        <dbReference type="ARBA" id="ARBA00023002"/>
    </source>
</evidence>